<dbReference type="GeneID" id="96900209"/>
<dbReference type="PANTHER" id="PTHR31996">
    <property type="entry name" value="COILED-COIL DOMAIN-CONTAINING PROTEIN 115"/>
    <property type="match status" value="1"/>
</dbReference>
<dbReference type="GO" id="GO:0051082">
    <property type="term" value="F:unfolded protein binding"/>
    <property type="evidence" value="ECO:0007669"/>
    <property type="project" value="EnsemblFungi"/>
</dbReference>
<evidence type="ECO:0000256" key="1">
    <source>
        <dbReference type="ARBA" id="ARBA00093634"/>
    </source>
</evidence>
<dbReference type="eggNOG" id="ENOG502S50X">
    <property type="taxonomic scope" value="Eukaryota"/>
</dbReference>
<sequence length="205" mass="23214">MQSTRNGLITLPTEDNIRETMGEAMDTNGDAPYVRLVSLLAEYDSLLEQLQSSMSDGFHNLSRANYFNKDSLRGSYGVDYWDESYIGELTVEITGSTRPEVDIIRKKPILKTDDDGDDGSLEEKPDATDSTIKKRKGKNKEEKQRSTQKKKNTVYRDPITMFGGGLMIPSSLRQCQSNFKGCIPLFTQLINCKIRLNELLEEIKD</sequence>
<dbReference type="STRING" id="1064592.G0V5I2"/>
<reference key="2">
    <citation type="submission" date="2011-08" db="EMBL/GenBank/DDBJ databases">
        <title>Genome sequence of Naumovozyma castellii.</title>
        <authorList>
            <person name="Gordon J.L."/>
            <person name="Armisen D."/>
            <person name="Proux-Wera E."/>
            <person name="OhEigeartaigh S.S."/>
            <person name="Byrne K.P."/>
            <person name="Wolfe K.H."/>
        </authorList>
    </citation>
    <scope>NUCLEOTIDE SEQUENCE</scope>
    <source>
        <strain>Type strain:CBS 4309</strain>
    </source>
</reference>
<evidence type="ECO:0000256" key="2">
    <source>
        <dbReference type="SAM" id="MobiDB-lite"/>
    </source>
</evidence>
<dbReference type="OMA" id="RANYHNK"/>
<reference evidence="4" key="1">
    <citation type="journal article" date="2011" name="Proc. Natl. Acad. Sci. U.S.A.">
        <title>Evolutionary erosion of yeast sex chromosomes by mating-type switching accidents.</title>
        <authorList>
            <person name="Gordon J.L."/>
            <person name="Armisen D."/>
            <person name="Proux-Wera E."/>
            <person name="Oheigeartaigh S.S."/>
            <person name="Byrne K.P."/>
            <person name="Wolfe K.H."/>
        </authorList>
    </citation>
    <scope>NUCLEOTIDE SEQUENCE [LARGE SCALE GENOMIC DNA]</scope>
    <source>
        <strain evidence="4">ATCC 76901 / BCRC 22586 / CBS 4309 / NBRC 1992 / NRRL Y-12630</strain>
    </source>
</reference>
<dbReference type="RefSeq" id="XP_003673111.1">
    <property type="nucleotide sequence ID" value="XM_003673063.1"/>
</dbReference>
<dbReference type="InParanoid" id="G0V5I2"/>
<dbReference type="HOGENOM" id="CLU_089394_0_0_1"/>
<dbReference type="AlphaFoldDB" id="G0V5I2"/>
<dbReference type="GO" id="GO:1990871">
    <property type="term" value="C:Vma12-Vma22 assembly complex"/>
    <property type="evidence" value="ECO:0007669"/>
    <property type="project" value="EnsemblFungi"/>
</dbReference>
<evidence type="ECO:0000313" key="4">
    <source>
        <dbReference type="Proteomes" id="UP000001640"/>
    </source>
</evidence>
<keyword evidence="4" id="KW-1185">Reference proteome</keyword>
<evidence type="ECO:0000313" key="3">
    <source>
        <dbReference type="EMBL" id="CCC66718.1"/>
    </source>
</evidence>
<dbReference type="OrthoDB" id="4044452at2759"/>
<dbReference type="GO" id="GO:0070072">
    <property type="term" value="P:vacuolar proton-transporting V-type ATPase complex assembly"/>
    <property type="evidence" value="ECO:0007669"/>
    <property type="project" value="EnsemblFungi"/>
</dbReference>
<dbReference type="GO" id="GO:0007035">
    <property type="term" value="P:vacuolar acidification"/>
    <property type="evidence" value="ECO:0007669"/>
    <property type="project" value="EnsemblFungi"/>
</dbReference>
<dbReference type="Proteomes" id="UP000001640">
    <property type="component" value="Chromosome 1"/>
</dbReference>
<gene>
    <name evidence="3" type="primary">NCAS0A01600</name>
    <name evidence="3" type="ordered locus">NCAS_0A01600</name>
</gene>
<dbReference type="KEGG" id="ncs:NCAS_0A01600"/>
<dbReference type="EMBL" id="HE576752">
    <property type="protein sequence ID" value="CCC66718.1"/>
    <property type="molecule type" value="Genomic_DNA"/>
</dbReference>
<feature type="region of interest" description="Disordered" evidence="2">
    <location>
        <begin position="112"/>
        <end position="153"/>
    </location>
</feature>
<dbReference type="FunCoup" id="G0V5I2">
    <property type="interactions" value="79"/>
</dbReference>
<dbReference type="Pfam" id="PF21730">
    <property type="entry name" value="Vma22_CCDC115"/>
    <property type="match status" value="1"/>
</dbReference>
<name>G0V5I2_NAUCA</name>
<dbReference type="InterPro" id="IPR040357">
    <property type="entry name" value="Vma22/CCDC115"/>
</dbReference>
<organism evidence="3 4">
    <name type="scientific">Naumovozyma castellii</name>
    <name type="common">Yeast</name>
    <name type="synonym">Saccharomyces castellii</name>
    <dbReference type="NCBI Taxonomy" id="27288"/>
    <lineage>
        <taxon>Eukaryota</taxon>
        <taxon>Fungi</taxon>
        <taxon>Dikarya</taxon>
        <taxon>Ascomycota</taxon>
        <taxon>Saccharomycotina</taxon>
        <taxon>Saccharomycetes</taxon>
        <taxon>Saccharomycetales</taxon>
        <taxon>Saccharomycetaceae</taxon>
        <taxon>Naumovozyma</taxon>
    </lineage>
</organism>
<accession>G0V5I2</accession>
<proteinExistence type="predicted"/>
<dbReference type="PANTHER" id="PTHR31996:SF2">
    <property type="entry name" value="COILED-COIL DOMAIN-CONTAINING PROTEIN 115"/>
    <property type="match status" value="1"/>
</dbReference>
<protein>
    <recommendedName>
        <fullName evidence="1">Vacuolar ATPase assembly protein VMA22</fullName>
    </recommendedName>
</protein>